<evidence type="ECO:0000313" key="2">
    <source>
        <dbReference type="Proteomes" id="UP001139474"/>
    </source>
</evidence>
<dbReference type="AlphaFoldDB" id="A0A9X2FV95"/>
<evidence type="ECO:0008006" key="3">
    <source>
        <dbReference type="Google" id="ProtNLM"/>
    </source>
</evidence>
<name>A0A9X2FV95_9GAMM</name>
<evidence type="ECO:0000313" key="1">
    <source>
        <dbReference type="EMBL" id="MCP1339874.1"/>
    </source>
</evidence>
<dbReference type="RefSeq" id="WP_253619762.1">
    <property type="nucleotide sequence ID" value="NZ_JAMZDE010000007.1"/>
</dbReference>
<protein>
    <recommendedName>
        <fullName evidence="3">HEPN AbiU2-like domain-containing protein</fullName>
    </recommendedName>
</protein>
<accession>A0A9X2FV95</accession>
<organism evidence="1 2">
    <name type="scientific">Idiomarina rhizosphaerae</name>
    <dbReference type="NCBI Taxonomy" id="2961572"/>
    <lineage>
        <taxon>Bacteria</taxon>
        <taxon>Pseudomonadati</taxon>
        <taxon>Pseudomonadota</taxon>
        <taxon>Gammaproteobacteria</taxon>
        <taxon>Alteromonadales</taxon>
        <taxon>Idiomarinaceae</taxon>
        <taxon>Idiomarina</taxon>
    </lineage>
</organism>
<proteinExistence type="predicted"/>
<gene>
    <name evidence="1" type="ORF">NJR55_09755</name>
</gene>
<comment type="caution">
    <text evidence="1">The sequence shown here is derived from an EMBL/GenBank/DDBJ whole genome shotgun (WGS) entry which is preliminary data.</text>
</comment>
<sequence length="221" mass="25425">MHDDKVRTCLPSDEDAPEFVRKLYTHASIDFNKEDLDQEKLAAFKQLVVELCHDFTVYQGMFGSVQARNNSYKLGKSVMFIVERSMLTQICLRYAALVHDNSPMKDGKTKKGEQVVSFKELIKPLGSAWLNANLKECEAFFSSSGLKKWRNKVIAHNDLKVFKNRAKYIPKLSIDVIQEQLSLLNESLNYLEDKQYQVTQVEVGLEFGEGLDKYREMLDSL</sequence>
<dbReference type="Proteomes" id="UP001139474">
    <property type="component" value="Unassembled WGS sequence"/>
</dbReference>
<reference evidence="1" key="1">
    <citation type="submission" date="2022-06" db="EMBL/GenBank/DDBJ databases">
        <title>Idiomarina rhizosphaerae M1R2S28.</title>
        <authorList>
            <person name="Sun J.-Q."/>
            <person name="Li L.-F."/>
        </authorList>
    </citation>
    <scope>NUCLEOTIDE SEQUENCE</scope>
    <source>
        <strain evidence="1">M1R2S28</strain>
    </source>
</reference>
<keyword evidence="2" id="KW-1185">Reference proteome</keyword>
<dbReference type="EMBL" id="JAMZDE010000007">
    <property type="protein sequence ID" value="MCP1339874.1"/>
    <property type="molecule type" value="Genomic_DNA"/>
</dbReference>